<dbReference type="GO" id="GO:0046872">
    <property type="term" value="F:metal ion binding"/>
    <property type="evidence" value="ECO:0007669"/>
    <property type="project" value="UniProtKB-KW"/>
</dbReference>
<sequence>MVRRRAQAVPAGRARTAGRLQGRASRRLRRARRSRPELADGPDRAPEPGGGAEHFPVQPRRRAGDQERRQDRQAAHGLEPRPGRGRPARGHRRRLRPVHLHPRFLRHRRPHRGAGPDHARRGGARRLHRRRRRLAGRRGHAGGPAHRPGGVVQPDGQGQRRPARREGRQGHRRQHAQGHSAVSRAAVRPPRRSAPALLRFVPPRLACLRLACLRLALACALAAPALAAAVEPLGPIRPGERPGAGSTEAELWYGMDQAERDIKTAPALVRDPALNAYVRGVACKVAGEHCADLRVYIVDVPVFNASMAPNGAMLVFTGALLRMQDESELALVLGHEFAHYRQRHGLRGWTKAKSTSAVMASIAIIPSVVALAASLGGLASVSRFSRDMEREADRIGFDRAVGLGYDPQAGAQVWGRMLREEKSSKRSKPWPVFASHPNTAERLEDTAAAAKAHAGAPGEVGRDAYQAAMRPWLDRWLAAELSRRTYDTSIQVIADLREEAQRAGDQGNQGLYGYYLAEAYRRRGKNDDRQRSAQLLGEAVAHADAPPAAWREQAYALRERKDAAAAIDAFRRYLAAAPDAEERPFIEKTIAELETAP</sequence>
<evidence type="ECO:0000256" key="2">
    <source>
        <dbReference type="ARBA" id="ARBA00022670"/>
    </source>
</evidence>
<protein>
    <recommendedName>
        <fullName evidence="8">Peptidase M48 domain-containing protein</fullName>
    </recommendedName>
</protein>
<dbReference type="Pfam" id="PF01435">
    <property type="entry name" value="Peptidase_M48"/>
    <property type="match status" value="1"/>
</dbReference>
<accession>A0A3N2RIR9</accession>
<keyword evidence="5" id="KW-0862">Zinc</keyword>
<comment type="cofactor">
    <cofactor evidence="1">
        <name>Zn(2+)</name>
        <dbReference type="ChEBI" id="CHEBI:29105"/>
    </cofactor>
</comment>
<proteinExistence type="predicted"/>
<evidence type="ECO:0000259" key="8">
    <source>
        <dbReference type="Pfam" id="PF01435"/>
    </source>
</evidence>
<name>A0A3N2RIR9_LYSEN</name>
<evidence type="ECO:0000313" key="10">
    <source>
        <dbReference type="Proteomes" id="UP000275910"/>
    </source>
</evidence>
<dbReference type="Proteomes" id="UP000275910">
    <property type="component" value="Unassembled WGS sequence"/>
</dbReference>
<dbReference type="InterPro" id="IPR011990">
    <property type="entry name" value="TPR-like_helical_dom_sf"/>
</dbReference>
<dbReference type="GO" id="GO:0051603">
    <property type="term" value="P:proteolysis involved in protein catabolic process"/>
    <property type="evidence" value="ECO:0007669"/>
    <property type="project" value="TreeGrafter"/>
</dbReference>
<keyword evidence="6" id="KW-0482">Metalloprotease</keyword>
<evidence type="ECO:0000256" key="7">
    <source>
        <dbReference type="SAM" id="MobiDB-lite"/>
    </source>
</evidence>
<dbReference type="InterPro" id="IPR001915">
    <property type="entry name" value="Peptidase_M48"/>
</dbReference>
<feature type="compositionally biased region" description="Basic residues" evidence="7">
    <location>
        <begin position="83"/>
        <end position="112"/>
    </location>
</feature>
<keyword evidence="2" id="KW-0645">Protease</keyword>
<evidence type="ECO:0000256" key="5">
    <source>
        <dbReference type="ARBA" id="ARBA00022833"/>
    </source>
</evidence>
<reference evidence="9 10" key="1">
    <citation type="submission" date="2018-10" db="EMBL/GenBank/DDBJ databases">
        <title>The genome of Lysobacter enzymogenes OH11.</title>
        <authorList>
            <person name="Liu F."/>
            <person name="Zhao Y."/>
            <person name="Qian G."/>
            <person name="Chen Y."/>
            <person name="Xu H."/>
        </authorList>
    </citation>
    <scope>NUCLEOTIDE SEQUENCE [LARGE SCALE GENOMIC DNA]</scope>
    <source>
        <strain evidence="9 10">OH11</strain>
    </source>
</reference>
<feature type="compositionally biased region" description="Low complexity" evidence="7">
    <location>
        <begin position="177"/>
        <end position="189"/>
    </location>
</feature>
<organism evidence="9 10">
    <name type="scientific">Lysobacter enzymogenes</name>
    <dbReference type="NCBI Taxonomy" id="69"/>
    <lineage>
        <taxon>Bacteria</taxon>
        <taxon>Pseudomonadati</taxon>
        <taxon>Pseudomonadota</taxon>
        <taxon>Gammaproteobacteria</taxon>
        <taxon>Lysobacterales</taxon>
        <taxon>Lysobacteraceae</taxon>
        <taxon>Lysobacter</taxon>
    </lineage>
</organism>
<feature type="compositionally biased region" description="Basic and acidic residues" evidence="7">
    <location>
        <begin position="34"/>
        <end position="46"/>
    </location>
</feature>
<dbReference type="SUPFAM" id="SSF48452">
    <property type="entry name" value="TPR-like"/>
    <property type="match status" value="1"/>
</dbReference>
<feature type="region of interest" description="Disordered" evidence="7">
    <location>
        <begin position="1"/>
        <end position="189"/>
    </location>
</feature>
<feature type="domain" description="Peptidase M48" evidence="8">
    <location>
        <begin position="272"/>
        <end position="445"/>
    </location>
</feature>
<dbReference type="InterPro" id="IPR051156">
    <property type="entry name" value="Mito/Outer_Membr_Metalloprot"/>
</dbReference>
<dbReference type="GO" id="GO:0004222">
    <property type="term" value="F:metalloendopeptidase activity"/>
    <property type="evidence" value="ECO:0007669"/>
    <property type="project" value="InterPro"/>
</dbReference>
<evidence type="ECO:0000256" key="3">
    <source>
        <dbReference type="ARBA" id="ARBA00022723"/>
    </source>
</evidence>
<feature type="compositionally biased region" description="Basic and acidic residues" evidence="7">
    <location>
        <begin position="62"/>
        <end position="82"/>
    </location>
</feature>
<gene>
    <name evidence="9" type="ORF">D9T17_09625</name>
</gene>
<dbReference type="GO" id="GO:0016020">
    <property type="term" value="C:membrane"/>
    <property type="evidence" value="ECO:0007669"/>
    <property type="project" value="TreeGrafter"/>
</dbReference>
<dbReference type="CDD" id="cd07324">
    <property type="entry name" value="M48C_Oma1-like"/>
    <property type="match status" value="1"/>
</dbReference>
<dbReference type="PANTHER" id="PTHR22726">
    <property type="entry name" value="METALLOENDOPEPTIDASE OMA1"/>
    <property type="match status" value="1"/>
</dbReference>
<comment type="caution">
    <text evidence="9">The sequence shown here is derived from an EMBL/GenBank/DDBJ whole genome shotgun (WGS) entry which is preliminary data.</text>
</comment>
<keyword evidence="4" id="KW-0378">Hydrolase</keyword>
<keyword evidence="3" id="KW-0479">Metal-binding</keyword>
<dbReference type="PANTHER" id="PTHR22726:SF1">
    <property type="entry name" value="METALLOENDOPEPTIDASE OMA1, MITOCHONDRIAL"/>
    <property type="match status" value="1"/>
</dbReference>
<evidence type="ECO:0000256" key="4">
    <source>
        <dbReference type="ARBA" id="ARBA00022801"/>
    </source>
</evidence>
<dbReference type="Gene3D" id="3.30.2010.10">
    <property type="entry name" value="Metalloproteases ('zincins'), catalytic domain"/>
    <property type="match status" value="1"/>
</dbReference>
<evidence type="ECO:0000256" key="1">
    <source>
        <dbReference type="ARBA" id="ARBA00001947"/>
    </source>
</evidence>
<feature type="compositionally biased region" description="Basic residues" evidence="7">
    <location>
        <begin position="24"/>
        <end position="33"/>
    </location>
</feature>
<feature type="compositionally biased region" description="Basic residues" evidence="7">
    <location>
        <begin position="121"/>
        <end position="140"/>
    </location>
</feature>
<feature type="compositionally biased region" description="Low complexity" evidence="7">
    <location>
        <begin position="143"/>
        <end position="160"/>
    </location>
</feature>
<dbReference type="AlphaFoldDB" id="A0A3N2RIR9"/>
<dbReference type="EMBL" id="RCTY01000023">
    <property type="protein sequence ID" value="ROU07360.1"/>
    <property type="molecule type" value="Genomic_DNA"/>
</dbReference>
<evidence type="ECO:0000256" key="6">
    <source>
        <dbReference type="ARBA" id="ARBA00023049"/>
    </source>
</evidence>
<evidence type="ECO:0000313" key="9">
    <source>
        <dbReference type="EMBL" id="ROU07360.1"/>
    </source>
</evidence>